<protein>
    <submittedName>
        <fullName evidence="1">Uncharacterized protein</fullName>
    </submittedName>
</protein>
<gene>
    <name evidence="1" type="ORF">DPMN_010599</name>
</gene>
<sequence length="129" mass="14796">MIYRPIAILKPKSHYCRKAGSVPAEHPVNCYSTGTHRGFTSIRPRQSYGNTPVYPWSSPVMPRRGRGECWWRPSRAPVYRCTVAIPCRHSRGHHRRQPGRCRSSARVCMDPGVATVPSRLFLSLRQWLP</sequence>
<dbReference type="AlphaFoldDB" id="A0A9D4S164"/>
<evidence type="ECO:0000313" key="1">
    <source>
        <dbReference type="EMBL" id="KAH3886588.1"/>
    </source>
</evidence>
<accession>A0A9D4S164</accession>
<keyword evidence="2" id="KW-1185">Reference proteome</keyword>
<name>A0A9D4S164_DREPO</name>
<organism evidence="1 2">
    <name type="scientific">Dreissena polymorpha</name>
    <name type="common">Zebra mussel</name>
    <name type="synonym">Mytilus polymorpha</name>
    <dbReference type="NCBI Taxonomy" id="45954"/>
    <lineage>
        <taxon>Eukaryota</taxon>
        <taxon>Metazoa</taxon>
        <taxon>Spiralia</taxon>
        <taxon>Lophotrochozoa</taxon>
        <taxon>Mollusca</taxon>
        <taxon>Bivalvia</taxon>
        <taxon>Autobranchia</taxon>
        <taxon>Heteroconchia</taxon>
        <taxon>Euheterodonta</taxon>
        <taxon>Imparidentia</taxon>
        <taxon>Neoheterodontei</taxon>
        <taxon>Myida</taxon>
        <taxon>Dreissenoidea</taxon>
        <taxon>Dreissenidae</taxon>
        <taxon>Dreissena</taxon>
    </lineage>
</organism>
<evidence type="ECO:0000313" key="2">
    <source>
        <dbReference type="Proteomes" id="UP000828390"/>
    </source>
</evidence>
<dbReference type="EMBL" id="JAIWYP010000001">
    <property type="protein sequence ID" value="KAH3886588.1"/>
    <property type="molecule type" value="Genomic_DNA"/>
</dbReference>
<reference evidence="1" key="1">
    <citation type="journal article" date="2019" name="bioRxiv">
        <title>The Genome of the Zebra Mussel, Dreissena polymorpha: A Resource for Invasive Species Research.</title>
        <authorList>
            <person name="McCartney M.A."/>
            <person name="Auch B."/>
            <person name="Kono T."/>
            <person name="Mallez S."/>
            <person name="Zhang Y."/>
            <person name="Obille A."/>
            <person name="Becker A."/>
            <person name="Abrahante J.E."/>
            <person name="Garbe J."/>
            <person name="Badalamenti J.P."/>
            <person name="Herman A."/>
            <person name="Mangelson H."/>
            <person name="Liachko I."/>
            <person name="Sullivan S."/>
            <person name="Sone E.D."/>
            <person name="Koren S."/>
            <person name="Silverstein K.A.T."/>
            <person name="Beckman K.B."/>
            <person name="Gohl D.M."/>
        </authorList>
    </citation>
    <scope>NUCLEOTIDE SEQUENCE</scope>
    <source>
        <strain evidence="1">Duluth1</strain>
        <tissue evidence="1">Whole animal</tissue>
    </source>
</reference>
<proteinExistence type="predicted"/>
<dbReference type="Proteomes" id="UP000828390">
    <property type="component" value="Unassembled WGS sequence"/>
</dbReference>
<comment type="caution">
    <text evidence="1">The sequence shown here is derived from an EMBL/GenBank/DDBJ whole genome shotgun (WGS) entry which is preliminary data.</text>
</comment>
<reference evidence="1" key="2">
    <citation type="submission" date="2020-11" db="EMBL/GenBank/DDBJ databases">
        <authorList>
            <person name="McCartney M.A."/>
            <person name="Auch B."/>
            <person name="Kono T."/>
            <person name="Mallez S."/>
            <person name="Becker A."/>
            <person name="Gohl D.M."/>
            <person name="Silverstein K.A.T."/>
            <person name="Koren S."/>
            <person name="Bechman K.B."/>
            <person name="Herman A."/>
            <person name="Abrahante J.E."/>
            <person name="Garbe J."/>
        </authorList>
    </citation>
    <scope>NUCLEOTIDE SEQUENCE</scope>
    <source>
        <strain evidence="1">Duluth1</strain>
        <tissue evidence="1">Whole animal</tissue>
    </source>
</reference>